<feature type="transmembrane region" description="Helical" evidence="9">
    <location>
        <begin position="378"/>
        <end position="399"/>
    </location>
</feature>
<evidence type="ECO:0000256" key="2">
    <source>
        <dbReference type="ARBA" id="ARBA00009749"/>
    </source>
</evidence>
<evidence type="ECO:0000313" key="12">
    <source>
        <dbReference type="Proteomes" id="UP000445696"/>
    </source>
</evidence>
<proteinExistence type="inferred from homology"/>
<protein>
    <recommendedName>
        <fullName evidence="9">Magnesium transporter MgtE</fullName>
    </recommendedName>
</protein>
<dbReference type="RefSeq" id="WP_161338013.1">
    <property type="nucleotide sequence ID" value="NZ_JBHSDG010000002.1"/>
</dbReference>
<dbReference type="Pfam" id="PF03448">
    <property type="entry name" value="MgtE_N"/>
    <property type="match status" value="1"/>
</dbReference>
<dbReference type="GO" id="GO:0005886">
    <property type="term" value="C:plasma membrane"/>
    <property type="evidence" value="ECO:0007669"/>
    <property type="project" value="UniProtKB-SubCell"/>
</dbReference>
<dbReference type="OrthoDB" id="9790355at2"/>
<dbReference type="InterPro" id="IPR006667">
    <property type="entry name" value="SLC41_membr_dom"/>
</dbReference>
<dbReference type="InterPro" id="IPR036739">
    <property type="entry name" value="SLC41_membr_dom_sf"/>
</dbReference>
<dbReference type="PANTHER" id="PTHR43773:SF1">
    <property type="entry name" value="MAGNESIUM TRANSPORTER MGTE"/>
    <property type="match status" value="1"/>
</dbReference>
<evidence type="ECO:0000256" key="8">
    <source>
        <dbReference type="PROSITE-ProRule" id="PRU00703"/>
    </source>
</evidence>
<dbReference type="Gene3D" id="1.25.60.10">
    <property type="entry name" value="MgtE N-terminal domain-like"/>
    <property type="match status" value="1"/>
</dbReference>
<comment type="similarity">
    <text evidence="2 9">Belongs to the SLC41A transporter family.</text>
</comment>
<accession>A0A845MD87</accession>
<evidence type="ECO:0000256" key="3">
    <source>
        <dbReference type="ARBA" id="ARBA00022448"/>
    </source>
</evidence>
<dbReference type="PANTHER" id="PTHR43773">
    <property type="entry name" value="MAGNESIUM TRANSPORTER MGTE"/>
    <property type="match status" value="1"/>
</dbReference>
<organism evidence="11 12">
    <name type="scientific">Sneathiella chungangensis</name>
    <dbReference type="NCBI Taxonomy" id="1418234"/>
    <lineage>
        <taxon>Bacteria</taxon>
        <taxon>Pseudomonadati</taxon>
        <taxon>Pseudomonadota</taxon>
        <taxon>Alphaproteobacteria</taxon>
        <taxon>Sneathiellales</taxon>
        <taxon>Sneathiellaceae</taxon>
        <taxon>Sneathiella</taxon>
    </lineage>
</organism>
<keyword evidence="7 9" id="KW-0472">Membrane</keyword>
<dbReference type="InterPro" id="IPR038076">
    <property type="entry name" value="MgtE_N_sf"/>
</dbReference>
<evidence type="ECO:0000256" key="9">
    <source>
        <dbReference type="RuleBase" id="RU362011"/>
    </source>
</evidence>
<evidence type="ECO:0000256" key="7">
    <source>
        <dbReference type="ARBA" id="ARBA00023136"/>
    </source>
</evidence>
<evidence type="ECO:0000313" key="11">
    <source>
        <dbReference type="EMBL" id="MZR21632.1"/>
    </source>
</evidence>
<feature type="domain" description="CBS" evidence="10">
    <location>
        <begin position="223"/>
        <end position="279"/>
    </location>
</feature>
<sequence length="467" mass="51438">MSDATEKTEDDVALAEESATPTYGLSDEIVQEIQDAVERDDALFIHEKLEDWHSADVADLIEQLKPKLRLPFLKIMEGRLEPDVYSALDENVRDHLVDEMEPAEIAAFLNELELDDAVDFLENFEEEEQREVLNEIPPDDRAALQEGLSYGEDSAGRLMQRNLIAVPEYWNIGQTIDYMRDTEDLPDEFYEIFVVDPRHHPIGTVPLNRAMRSKRDVLVRDIMDTEQKLIPVDMDQEDVAYLFQQYRLASAAVVNDDGALIGVITVDDIVDVISEEAEEDILRLGGVSEDDLFGSVYSTTRARFLWLFVNLLTAIAASVAISFFDATMEAIIALAVLMPIVASMGGNAGTQTLTVAVRALATKELTAANVLRILRKEAMVAFLNGCVFAVLIGGIAWAWFADPEIGAIIALAMIVNILVAGIAGMVVPVTLDKMNIDPAIASSVFVTTVTDIVGFVAFLGLATLVLI</sequence>
<dbReference type="SMART" id="SM00924">
    <property type="entry name" value="MgtE_N"/>
    <property type="match status" value="1"/>
</dbReference>
<evidence type="ECO:0000256" key="6">
    <source>
        <dbReference type="ARBA" id="ARBA00022989"/>
    </source>
</evidence>
<comment type="subunit">
    <text evidence="9">Homodimer.</text>
</comment>
<keyword evidence="9" id="KW-1003">Cell membrane</keyword>
<keyword evidence="8" id="KW-0129">CBS domain</keyword>
<evidence type="ECO:0000256" key="5">
    <source>
        <dbReference type="ARBA" id="ARBA00022842"/>
    </source>
</evidence>
<dbReference type="Proteomes" id="UP000445696">
    <property type="component" value="Unassembled WGS sequence"/>
</dbReference>
<evidence type="ECO:0000256" key="4">
    <source>
        <dbReference type="ARBA" id="ARBA00022692"/>
    </source>
</evidence>
<dbReference type="Gene3D" id="3.10.580.10">
    <property type="entry name" value="CBS-domain"/>
    <property type="match status" value="1"/>
</dbReference>
<evidence type="ECO:0000259" key="10">
    <source>
        <dbReference type="PROSITE" id="PS51371"/>
    </source>
</evidence>
<dbReference type="SUPFAM" id="SSF54631">
    <property type="entry name" value="CBS-domain pair"/>
    <property type="match status" value="1"/>
</dbReference>
<keyword evidence="12" id="KW-1185">Reference proteome</keyword>
<dbReference type="SUPFAM" id="SSF158791">
    <property type="entry name" value="MgtE N-terminal domain-like"/>
    <property type="match status" value="1"/>
</dbReference>
<dbReference type="EMBL" id="WTVA01000001">
    <property type="protein sequence ID" value="MZR21632.1"/>
    <property type="molecule type" value="Genomic_DNA"/>
</dbReference>
<comment type="subcellular location">
    <subcellularLocation>
        <location evidence="9">Cell membrane</location>
        <topology evidence="9">Multi-pass membrane protein</topology>
    </subcellularLocation>
    <subcellularLocation>
        <location evidence="1">Membrane</location>
        <topology evidence="1">Multi-pass membrane protein</topology>
    </subcellularLocation>
</comment>
<dbReference type="PROSITE" id="PS51371">
    <property type="entry name" value="CBS"/>
    <property type="match status" value="1"/>
</dbReference>
<feature type="transmembrane region" description="Helical" evidence="9">
    <location>
        <begin position="330"/>
        <end position="357"/>
    </location>
</feature>
<gene>
    <name evidence="11" type="primary">mgtE</name>
    <name evidence="11" type="ORF">GQF03_04755</name>
</gene>
<evidence type="ECO:0000256" key="1">
    <source>
        <dbReference type="ARBA" id="ARBA00004141"/>
    </source>
</evidence>
<keyword evidence="9" id="KW-0479">Metal-binding</keyword>
<dbReference type="Pfam" id="PF01769">
    <property type="entry name" value="MgtE"/>
    <property type="match status" value="1"/>
</dbReference>
<keyword evidence="5 9" id="KW-0460">Magnesium</keyword>
<dbReference type="Gene3D" id="1.10.357.20">
    <property type="entry name" value="SLC41 divalent cation transporters, integral membrane domain"/>
    <property type="match status" value="1"/>
</dbReference>
<dbReference type="GO" id="GO:0046872">
    <property type="term" value="F:metal ion binding"/>
    <property type="evidence" value="ECO:0007669"/>
    <property type="project" value="UniProtKB-KW"/>
</dbReference>
<keyword evidence="4 9" id="KW-0812">Transmembrane</keyword>
<dbReference type="CDD" id="cd04606">
    <property type="entry name" value="CBS_pair_Mg_transporter"/>
    <property type="match status" value="1"/>
</dbReference>
<dbReference type="SUPFAM" id="SSF161093">
    <property type="entry name" value="MgtE membrane domain-like"/>
    <property type="match status" value="1"/>
</dbReference>
<feature type="transmembrane region" description="Helical" evidence="9">
    <location>
        <begin position="439"/>
        <end position="466"/>
    </location>
</feature>
<comment type="caution">
    <text evidence="11">The sequence shown here is derived from an EMBL/GenBank/DDBJ whole genome shotgun (WGS) entry which is preliminary data.</text>
</comment>
<dbReference type="AlphaFoldDB" id="A0A845MD87"/>
<name>A0A845MD87_9PROT</name>
<feature type="transmembrane region" description="Helical" evidence="9">
    <location>
        <begin position="405"/>
        <end position="427"/>
    </location>
</feature>
<keyword evidence="3 9" id="KW-0813">Transport</keyword>
<dbReference type="InterPro" id="IPR006669">
    <property type="entry name" value="MgtE_transporter"/>
</dbReference>
<reference evidence="11 12" key="1">
    <citation type="journal article" date="2014" name="Int. J. Syst. Evol. Microbiol.">
        <title>Sneathiella chungangensis sp. nov., isolated from a marine sand, and emended description of the genus Sneathiella.</title>
        <authorList>
            <person name="Siamphan C."/>
            <person name="Kim H."/>
            <person name="Lee J.S."/>
            <person name="Kim W."/>
        </authorList>
    </citation>
    <scope>NUCLEOTIDE SEQUENCE [LARGE SCALE GENOMIC DNA]</scope>
    <source>
        <strain evidence="11 12">KCTC 32476</strain>
    </source>
</reference>
<comment type="function">
    <text evidence="9">Acts as a magnesium transporter.</text>
</comment>
<feature type="transmembrane region" description="Helical" evidence="9">
    <location>
        <begin position="304"/>
        <end position="324"/>
    </location>
</feature>
<dbReference type="NCBIfam" id="TIGR00400">
    <property type="entry name" value="mgtE"/>
    <property type="match status" value="1"/>
</dbReference>
<dbReference type="Pfam" id="PF00571">
    <property type="entry name" value="CBS"/>
    <property type="match status" value="1"/>
</dbReference>
<dbReference type="InterPro" id="IPR006668">
    <property type="entry name" value="Mg_transptr_MgtE_intracell_dom"/>
</dbReference>
<dbReference type="GO" id="GO:0015095">
    <property type="term" value="F:magnesium ion transmembrane transporter activity"/>
    <property type="evidence" value="ECO:0007669"/>
    <property type="project" value="UniProtKB-UniRule"/>
</dbReference>
<dbReference type="InterPro" id="IPR046342">
    <property type="entry name" value="CBS_dom_sf"/>
</dbReference>
<keyword evidence="6 9" id="KW-1133">Transmembrane helix</keyword>
<dbReference type="SMART" id="SM00116">
    <property type="entry name" value="CBS"/>
    <property type="match status" value="1"/>
</dbReference>
<dbReference type="InterPro" id="IPR000644">
    <property type="entry name" value="CBS_dom"/>
</dbReference>